<feature type="signal peptide" evidence="2">
    <location>
        <begin position="1"/>
        <end position="16"/>
    </location>
</feature>
<dbReference type="Proteomes" id="UP000822688">
    <property type="component" value="Chromosome 8"/>
</dbReference>
<reference evidence="3" key="1">
    <citation type="submission" date="2020-06" db="EMBL/GenBank/DDBJ databases">
        <title>WGS assembly of Ceratodon purpureus strain R40.</title>
        <authorList>
            <person name="Carey S.B."/>
            <person name="Jenkins J."/>
            <person name="Shu S."/>
            <person name="Lovell J.T."/>
            <person name="Sreedasyam A."/>
            <person name="Maumus F."/>
            <person name="Tiley G.P."/>
            <person name="Fernandez-Pozo N."/>
            <person name="Barry K."/>
            <person name="Chen C."/>
            <person name="Wang M."/>
            <person name="Lipzen A."/>
            <person name="Daum C."/>
            <person name="Saski C.A."/>
            <person name="Payton A.C."/>
            <person name="Mcbreen J.C."/>
            <person name="Conrad R.E."/>
            <person name="Kollar L.M."/>
            <person name="Olsson S."/>
            <person name="Huttunen S."/>
            <person name="Landis J.B."/>
            <person name="Wickett N.J."/>
            <person name="Johnson M.G."/>
            <person name="Rensing S.A."/>
            <person name="Grimwood J."/>
            <person name="Schmutz J."/>
            <person name="Mcdaniel S.F."/>
        </authorList>
    </citation>
    <scope>NUCLEOTIDE SEQUENCE</scope>
    <source>
        <strain evidence="3">R40</strain>
    </source>
</reference>
<dbReference type="AlphaFoldDB" id="A0A8T0GU77"/>
<proteinExistence type="predicted"/>
<keyword evidence="2" id="KW-0732">Signal</keyword>
<protein>
    <submittedName>
        <fullName evidence="3">Uncharacterized protein</fullName>
    </submittedName>
</protein>
<dbReference type="EMBL" id="CM026429">
    <property type="protein sequence ID" value="KAG0563236.1"/>
    <property type="molecule type" value="Genomic_DNA"/>
</dbReference>
<keyword evidence="4" id="KW-1185">Reference proteome</keyword>
<evidence type="ECO:0000313" key="4">
    <source>
        <dbReference type="Proteomes" id="UP000822688"/>
    </source>
</evidence>
<feature type="chain" id="PRO_5035920224" evidence="2">
    <location>
        <begin position="17"/>
        <end position="158"/>
    </location>
</feature>
<gene>
    <name evidence="3" type="ORF">KC19_8G014500</name>
</gene>
<feature type="compositionally biased region" description="Basic and acidic residues" evidence="1">
    <location>
        <begin position="112"/>
        <end position="124"/>
    </location>
</feature>
<name>A0A8T0GU77_CERPU</name>
<evidence type="ECO:0000256" key="2">
    <source>
        <dbReference type="SAM" id="SignalP"/>
    </source>
</evidence>
<sequence>MLQFITTGLLAKYVSSLADLVPPAENSGPAGTKLDGGSSGDFGLGRRVVARARAHVHIAATYGPGTAIAVLVRARAFKQALLPKCQRAGRALVRRLHPFVPSQLVTSGMGSSHERQQRHYDAHGHHGSRRPADVHCPPFLHCRCRRRRHRKLTHVNSN</sequence>
<evidence type="ECO:0000313" key="3">
    <source>
        <dbReference type="EMBL" id="KAG0563236.1"/>
    </source>
</evidence>
<comment type="caution">
    <text evidence="3">The sequence shown here is derived from an EMBL/GenBank/DDBJ whole genome shotgun (WGS) entry which is preliminary data.</text>
</comment>
<accession>A0A8T0GU77</accession>
<feature type="region of interest" description="Disordered" evidence="1">
    <location>
        <begin position="104"/>
        <end position="132"/>
    </location>
</feature>
<organism evidence="3 4">
    <name type="scientific">Ceratodon purpureus</name>
    <name type="common">Fire moss</name>
    <name type="synonym">Dicranum purpureum</name>
    <dbReference type="NCBI Taxonomy" id="3225"/>
    <lineage>
        <taxon>Eukaryota</taxon>
        <taxon>Viridiplantae</taxon>
        <taxon>Streptophyta</taxon>
        <taxon>Embryophyta</taxon>
        <taxon>Bryophyta</taxon>
        <taxon>Bryophytina</taxon>
        <taxon>Bryopsida</taxon>
        <taxon>Dicranidae</taxon>
        <taxon>Pseudoditrichales</taxon>
        <taxon>Ditrichaceae</taxon>
        <taxon>Ceratodon</taxon>
    </lineage>
</organism>
<evidence type="ECO:0000256" key="1">
    <source>
        <dbReference type="SAM" id="MobiDB-lite"/>
    </source>
</evidence>